<comment type="caution">
    <text evidence="1">The sequence shown here is derived from an EMBL/GenBank/DDBJ whole genome shotgun (WGS) entry which is preliminary data.</text>
</comment>
<dbReference type="EMBL" id="LVVM01003767">
    <property type="protein sequence ID" value="OJA14306.1"/>
    <property type="molecule type" value="Genomic_DNA"/>
</dbReference>
<reference evidence="1 2" key="1">
    <citation type="submission" date="2016-03" db="EMBL/GenBank/DDBJ databases">
        <title>Comparative genomics of the ectomycorrhizal sister species Rhizopogon vinicolor and Rhizopogon vesiculosus (Basidiomycota: Boletales) reveals a divergence of the mating type B locus.</title>
        <authorList>
            <person name="Mujic A.B."/>
            <person name="Kuo A."/>
            <person name="Tritt A."/>
            <person name="Lipzen A."/>
            <person name="Chen C."/>
            <person name="Johnson J."/>
            <person name="Sharma A."/>
            <person name="Barry K."/>
            <person name="Grigoriev I.V."/>
            <person name="Spatafora J.W."/>
        </authorList>
    </citation>
    <scope>NUCLEOTIDE SEQUENCE [LARGE SCALE GENOMIC DNA]</scope>
    <source>
        <strain evidence="1 2">AM-OR11-056</strain>
    </source>
</reference>
<dbReference type="OrthoDB" id="2692915at2759"/>
<dbReference type="STRING" id="180088.A0A1J8QXU9"/>
<dbReference type="Proteomes" id="UP000183567">
    <property type="component" value="Unassembled WGS sequence"/>
</dbReference>
<evidence type="ECO:0000313" key="2">
    <source>
        <dbReference type="Proteomes" id="UP000183567"/>
    </source>
</evidence>
<organism evidence="1 2">
    <name type="scientific">Rhizopogon vesiculosus</name>
    <dbReference type="NCBI Taxonomy" id="180088"/>
    <lineage>
        <taxon>Eukaryota</taxon>
        <taxon>Fungi</taxon>
        <taxon>Dikarya</taxon>
        <taxon>Basidiomycota</taxon>
        <taxon>Agaricomycotina</taxon>
        <taxon>Agaricomycetes</taxon>
        <taxon>Agaricomycetidae</taxon>
        <taxon>Boletales</taxon>
        <taxon>Suillineae</taxon>
        <taxon>Rhizopogonaceae</taxon>
        <taxon>Rhizopogon</taxon>
    </lineage>
</organism>
<sequence length="575" mass="65097">MTIGYQPASRIAEVWNRKSMSLSRMQLCDYLWVLRLLVSESELTNRHVLRKNDTLQLNGNLNANALRLLIDVGLRSRFPQLCKQFWQQSTSISSNAESAKVSQEISIKEKLEKDLPGLTPVLHMALVDAIIEKFPQDLHPWFLPYPVEPAAATSYVALQTILMILLFNSLSTSNGSSPSMESEQDQSEVKYRLQALVGLYPEIREELRRTVSKLNIGKINHRDYKLYKERICIVQSLRRQRPGLDMEDVLKAILHEYIKHVKETARANGKGTSPHEQPKRFLGKTFGAIHSSVSSKPDSEFVNKTFKDTEIAASTISDAQFLAGLDDIEELPIMETIVADTRAAALDHFRSLLTRHTKTLTYALLRIQTDLCLAQVHRESASDEEQQQAELRKKFITEINGQSEVGDHSHTFEIESVEDAPYYSYSVQIAGSRMSFEEPKLKFTVHLMQLTTQDLQSLQLNSSTIPSPKFRNSYSFKVPLGYSVVRAQLLAGEKILLVTTNRIGDLTVYLERLTAIEGALTHSGHGKKLNREKIGNFVLAFDESKHMLSIVATEKCIRLCTMTPAVFRLMEVRST</sequence>
<name>A0A1J8QXU9_9AGAM</name>
<keyword evidence="2" id="KW-1185">Reference proteome</keyword>
<dbReference type="AlphaFoldDB" id="A0A1J8QXU9"/>
<proteinExistence type="predicted"/>
<evidence type="ECO:0000313" key="1">
    <source>
        <dbReference type="EMBL" id="OJA14306.1"/>
    </source>
</evidence>
<protein>
    <submittedName>
        <fullName evidence="1">Uncharacterized protein</fullName>
    </submittedName>
</protein>
<gene>
    <name evidence="1" type="ORF">AZE42_01561</name>
</gene>
<accession>A0A1J8QXU9</accession>